<accession>A0A2R4M339</accession>
<sequence length="60" mass="6883">MLLFGQTAIAELCGDFLAGWSNIMRQTGISDAPLYTIRVFFDATCHEDRTQPNLKWMCRQ</sequence>
<dbReference type="KEGG" id="cbak:DA792_10510"/>
<dbReference type="Proteomes" id="UP000241447">
    <property type="component" value="Chromosome"/>
</dbReference>
<gene>
    <name evidence="1" type="ORF">DA792_10510</name>
</gene>
<evidence type="ECO:0000313" key="2">
    <source>
        <dbReference type="Proteomes" id="UP000241447"/>
    </source>
</evidence>
<name>A0A2R4M339_9RHOB</name>
<proteinExistence type="predicted"/>
<organism evidence="1 2">
    <name type="scientific">Celeribacter baekdonensis</name>
    <dbReference type="NCBI Taxonomy" id="875171"/>
    <lineage>
        <taxon>Bacteria</taxon>
        <taxon>Pseudomonadati</taxon>
        <taxon>Pseudomonadota</taxon>
        <taxon>Alphaproteobacteria</taxon>
        <taxon>Rhodobacterales</taxon>
        <taxon>Roseobacteraceae</taxon>
        <taxon>Celeribacter</taxon>
    </lineage>
</organism>
<dbReference type="AlphaFoldDB" id="A0A2R4M339"/>
<protein>
    <submittedName>
        <fullName evidence="1">Uncharacterized protein</fullName>
    </submittedName>
</protein>
<dbReference type="EMBL" id="CP028475">
    <property type="protein sequence ID" value="AVW91462.1"/>
    <property type="molecule type" value="Genomic_DNA"/>
</dbReference>
<reference evidence="1 2" key="1">
    <citation type="submission" date="2018-03" db="EMBL/GenBank/DDBJ databases">
        <title>The Complete Genome of Celeribacter baekdonensis strain LH4, a Thiosulfate-Oxidizing Alphaproteobacterium Isolated from Gulf of Mexico Continental Slope Sediments.</title>
        <authorList>
            <person name="Flood B.E."/>
            <person name="Bailey J.V."/>
            <person name="Leprich D."/>
        </authorList>
    </citation>
    <scope>NUCLEOTIDE SEQUENCE [LARGE SCALE GENOMIC DNA]</scope>
    <source>
        <strain evidence="1 2">LH4</strain>
    </source>
</reference>
<evidence type="ECO:0000313" key="1">
    <source>
        <dbReference type="EMBL" id="AVW91462.1"/>
    </source>
</evidence>